<dbReference type="RefSeq" id="WP_023570129.1">
    <property type="nucleotide sequence ID" value="NZ_AVBI01000012.1"/>
</dbReference>
<protein>
    <submittedName>
        <fullName evidence="2">Uncharacterized protein</fullName>
    </submittedName>
</protein>
<proteinExistence type="predicted"/>
<dbReference type="AlphaFoldDB" id="V6S346"/>
<dbReference type="OrthoDB" id="1099259at2"/>
<sequence>MELPKFVLADNTDFPDDIFIIHLDYPRFIINLKDDEIEFLEELDEEEEEEIEAEMEKLINLAGEFYDREMKLYEE</sequence>
<feature type="coiled-coil region" evidence="1">
    <location>
        <begin position="29"/>
        <end position="64"/>
    </location>
</feature>
<dbReference type="Proteomes" id="UP000319848">
    <property type="component" value="Unassembled WGS sequence"/>
</dbReference>
<dbReference type="EMBL" id="VLKQ01000009">
    <property type="protein sequence ID" value="TWI10755.1"/>
    <property type="molecule type" value="Genomic_DNA"/>
</dbReference>
<comment type="caution">
    <text evidence="2">The sequence shown here is derived from an EMBL/GenBank/DDBJ whole genome shotgun (WGS) entry which is preliminary data.</text>
</comment>
<keyword evidence="3" id="KW-1185">Reference proteome</keyword>
<accession>V6S346</accession>
<dbReference type="STRING" id="1341154.FCR2A7T_09650"/>
<name>V6S346_9FLAO</name>
<gene>
    <name evidence="2" type="ORF">IP98_02103</name>
</gene>
<reference evidence="2 3" key="1">
    <citation type="journal article" date="2015" name="Stand. Genomic Sci.">
        <title>Genomic Encyclopedia of Bacterial and Archaeal Type Strains, Phase III: the genomes of soil and plant-associated and newly described type strains.</title>
        <authorList>
            <person name="Whitman W.B."/>
            <person name="Woyke T."/>
            <person name="Klenk H.P."/>
            <person name="Zhou Y."/>
            <person name="Lilburn T.G."/>
            <person name="Beck B.J."/>
            <person name="De Vos P."/>
            <person name="Vandamme P."/>
            <person name="Eisen J.A."/>
            <person name="Garrity G."/>
            <person name="Hugenholtz P."/>
            <person name="Kyrpides N.C."/>
        </authorList>
    </citation>
    <scope>NUCLEOTIDE SEQUENCE [LARGE SCALE GENOMIC DNA]</scope>
    <source>
        <strain evidence="2 3">CGMCC 1.7270</strain>
    </source>
</reference>
<evidence type="ECO:0000313" key="2">
    <source>
        <dbReference type="EMBL" id="TWI10755.1"/>
    </source>
</evidence>
<organism evidence="2 3">
    <name type="scientific">Flavobacterium cauense R2A-7</name>
    <dbReference type="NCBI Taxonomy" id="1341154"/>
    <lineage>
        <taxon>Bacteria</taxon>
        <taxon>Pseudomonadati</taxon>
        <taxon>Bacteroidota</taxon>
        <taxon>Flavobacteriia</taxon>
        <taxon>Flavobacteriales</taxon>
        <taxon>Flavobacteriaceae</taxon>
        <taxon>Flavobacterium</taxon>
    </lineage>
</organism>
<evidence type="ECO:0000313" key="3">
    <source>
        <dbReference type="Proteomes" id="UP000319848"/>
    </source>
</evidence>
<keyword evidence="1" id="KW-0175">Coiled coil</keyword>
<evidence type="ECO:0000256" key="1">
    <source>
        <dbReference type="SAM" id="Coils"/>
    </source>
</evidence>